<name>A0ABS8IAI6_9NOSO</name>
<reference evidence="3 4" key="1">
    <citation type="journal article" date="2021" name="Microorganisms">
        <title>Genome Evolution of Filamentous Cyanobacterium Nostoc Species: From Facultative Symbiosis to Free Living.</title>
        <authorList>
            <person name="Huo D."/>
            <person name="Li H."/>
            <person name="Cai F."/>
            <person name="Guo X."/>
            <person name="Qiao Z."/>
            <person name="Wang W."/>
            <person name="Yu G."/>
            <person name="Li R."/>
        </authorList>
    </citation>
    <scope>NUCLEOTIDE SEQUENCE [LARGE SCALE GENOMIC DNA]</scope>
    <source>
        <strain evidence="3 4">CHAB 5714</strain>
    </source>
</reference>
<dbReference type="Gene3D" id="3.10.620.30">
    <property type="match status" value="1"/>
</dbReference>
<dbReference type="PANTHER" id="PTHR46333:SF2">
    <property type="entry name" value="CYTOKINESIS PROTEIN 3"/>
    <property type="match status" value="1"/>
</dbReference>
<feature type="transmembrane region" description="Helical" evidence="1">
    <location>
        <begin position="24"/>
        <end position="46"/>
    </location>
</feature>
<dbReference type="InterPro" id="IPR052557">
    <property type="entry name" value="CAP/Cytokinesis_protein"/>
</dbReference>
<feature type="domain" description="Transglutaminase-like" evidence="2">
    <location>
        <begin position="229"/>
        <end position="306"/>
    </location>
</feature>
<keyword evidence="1" id="KW-0812">Transmembrane</keyword>
<organism evidence="3 4">
    <name type="scientific">Nostoc favosum CHAB5714</name>
    <dbReference type="NCBI Taxonomy" id="2780399"/>
    <lineage>
        <taxon>Bacteria</taxon>
        <taxon>Bacillati</taxon>
        <taxon>Cyanobacteriota</taxon>
        <taxon>Cyanophyceae</taxon>
        <taxon>Nostocales</taxon>
        <taxon>Nostocaceae</taxon>
        <taxon>Nostoc</taxon>
        <taxon>Nostoc favosum</taxon>
    </lineage>
</organism>
<gene>
    <name evidence="3" type="ORF">LC586_18275</name>
</gene>
<dbReference type="InterPro" id="IPR002931">
    <property type="entry name" value="Transglutaminase-like"/>
</dbReference>
<keyword evidence="4" id="KW-1185">Reference proteome</keyword>
<evidence type="ECO:0000259" key="2">
    <source>
        <dbReference type="SMART" id="SM00460"/>
    </source>
</evidence>
<dbReference type="InterPro" id="IPR038765">
    <property type="entry name" value="Papain-like_cys_pep_sf"/>
</dbReference>
<feature type="transmembrane region" description="Helical" evidence="1">
    <location>
        <begin position="58"/>
        <end position="82"/>
    </location>
</feature>
<evidence type="ECO:0000313" key="3">
    <source>
        <dbReference type="EMBL" id="MCC5601097.1"/>
    </source>
</evidence>
<dbReference type="Proteomes" id="UP001199525">
    <property type="component" value="Unassembled WGS sequence"/>
</dbReference>
<proteinExistence type="predicted"/>
<keyword evidence="1" id="KW-0472">Membrane</keyword>
<dbReference type="Pfam" id="PF01841">
    <property type="entry name" value="Transglut_core"/>
    <property type="match status" value="1"/>
</dbReference>
<evidence type="ECO:0000313" key="4">
    <source>
        <dbReference type="Proteomes" id="UP001199525"/>
    </source>
</evidence>
<evidence type="ECO:0000256" key="1">
    <source>
        <dbReference type="SAM" id="Phobius"/>
    </source>
</evidence>
<dbReference type="PANTHER" id="PTHR46333">
    <property type="entry name" value="CYTOKINESIS PROTEIN 3"/>
    <property type="match status" value="1"/>
</dbReference>
<keyword evidence="1" id="KW-1133">Transmembrane helix</keyword>
<dbReference type="RefSeq" id="WP_229486148.1">
    <property type="nucleotide sequence ID" value="NZ_JAIVFQ010000026.1"/>
</dbReference>
<accession>A0ABS8IAI6</accession>
<feature type="transmembrane region" description="Helical" evidence="1">
    <location>
        <begin position="111"/>
        <end position="128"/>
    </location>
</feature>
<dbReference type="SUPFAM" id="SSF54001">
    <property type="entry name" value="Cysteine proteinases"/>
    <property type="match status" value="1"/>
</dbReference>
<comment type="caution">
    <text evidence="3">The sequence shown here is derived from an EMBL/GenBank/DDBJ whole genome shotgun (WGS) entry which is preliminary data.</text>
</comment>
<protein>
    <recommendedName>
        <fullName evidence="2">Transglutaminase-like domain-containing protein</fullName>
    </recommendedName>
</protein>
<sequence length="484" mass="55923">MPENLENHILEEVRKLKQKNRKRIVQRVGVLLLLMGIVSGFAYLFFQGNPIWEIGNSAISVTTLFLSIVGLILILNIVIYIIKYQTSKSRYQSSRFSLEFWQFSRFKRIKAKYWLGYSLLLMALIYQSNPSLIINPIKGFVTGIVYKPEPPRLNSPWPWKENTMIHPIVANMPSNIETTIESVAKYIVQQESDPYLRIKAIHDYVVSRVTYDLDVLKTGIRPAQDAQTVFFTHKGVCEGYANLFMALGRSMGADVVYVRGKIRRDLAPIDLIPKVFRLLHSDYDWTNHAWNAVKILENWQLVDTTWDDRDSSELGSSYSADYLILPPQVISISHFPQQLNWQLLHRREDYKTFENKPILTPQFFMDELMLISPTEYQTNVQKVAAIKIASSPNYQKKIVALFTKAQKVESSLWDLPGSGNLLEDNQDNQRRLQDIKKCQSQWNAQGETEISCQFPEAGDYEVFVFSLEQKVSLLGQLKFHAVLR</sequence>
<dbReference type="EMBL" id="JAIVFQ010000026">
    <property type="protein sequence ID" value="MCC5601097.1"/>
    <property type="molecule type" value="Genomic_DNA"/>
</dbReference>
<dbReference type="SMART" id="SM00460">
    <property type="entry name" value="TGc"/>
    <property type="match status" value="1"/>
</dbReference>